<proteinExistence type="predicted"/>
<accession>A0ACB8CF96</accession>
<evidence type="ECO:0000313" key="1">
    <source>
        <dbReference type="EMBL" id="KAH7941366.1"/>
    </source>
</evidence>
<gene>
    <name evidence="1" type="ORF">HPB49_012732</name>
</gene>
<evidence type="ECO:0000313" key="2">
    <source>
        <dbReference type="Proteomes" id="UP000821865"/>
    </source>
</evidence>
<sequence length="706" mass="77864">MTLSLIVIVLVLVKILAGVYTAVTLPIYFVFQKPWNYWRRSRTCFAKPVVENDPSTPYWRLGNQCHQVQALAGVTTLDELARRAICTWPLRRSLGTRTVLGRTEEKQSNGKVFKKALLGDYEWLTYREVDRQIELTARGLQSIGARPGQYLAILAETRIEWLLTAQACFRINVPLVTLYATLPNEGIVSAMNETEATHLVTSSELLPRVLSIADKMPSIKHVVYMEDPNSKPLDPPAQGPQVIPFSNLENMKVNFVAQKSAPTPHDVAIVMYTSGSSGVPKGVVATHRNIIAAMSGLGPVRQPYCTDQDTYIAYLPLAHVLELAVESLVFGTGTPIGFSSPLTLTDASTGVAKGCLGDASLLRPTQMAAVPLVVDRICKGISDAVASKGPLLKALFDYCVDYKNFWLDCGFDTPLLNLVLFDKVRRALGSRLKVVVVGSAPLSIGTRRFARACLCCHVIEAYGLTETCAVATVNDIDDTSVGRVGAPVPGCYLRLVDWPEGSYCTADKPNPRGEIVVGGPCVALGYFKRDELTREAFRHESGVRWFYTGDVGEIFPDGTLRIIDRKKELVKLQYGEYVSLGHVESVLKACPLVDNVLAYGSSLHTYLVALVAPNHQQLQRLARDLGRAKRELTLKELCEDTEVAKAAAESILAFARKSELQKTEVPLKLKLCAEDWTPETGLVTATFKIRRKPLQNFYERDINALY</sequence>
<protein>
    <submittedName>
        <fullName evidence="1">Uncharacterized protein</fullName>
    </submittedName>
</protein>
<dbReference type="Proteomes" id="UP000821865">
    <property type="component" value="Chromosome 7"/>
</dbReference>
<organism evidence="1 2">
    <name type="scientific">Dermacentor silvarum</name>
    <name type="common">Tick</name>
    <dbReference type="NCBI Taxonomy" id="543639"/>
    <lineage>
        <taxon>Eukaryota</taxon>
        <taxon>Metazoa</taxon>
        <taxon>Ecdysozoa</taxon>
        <taxon>Arthropoda</taxon>
        <taxon>Chelicerata</taxon>
        <taxon>Arachnida</taxon>
        <taxon>Acari</taxon>
        <taxon>Parasitiformes</taxon>
        <taxon>Ixodida</taxon>
        <taxon>Ixodoidea</taxon>
        <taxon>Ixodidae</taxon>
        <taxon>Rhipicephalinae</taxon>
        <taxon>Dermacentor</taxon>
    </lineage>
</organism>
<comment type="caution">
    <text evidence="1">The sequence shown here is derived from an EMBL/GenBank/DDBJ whole genome shotgun (WGS) entry which is preliminary data.</text>
</comment>
<keyword evidence="2" id="KW-1185">Reference proteome</keyword>
<name>A0ACB8CF96_DERSI</name>
<reference evidence="1" key="1">
    <citation type="submission" date="2020-05" db="EMBL/GenBank/DDBJ databases">
        <title>Large-scale comparative analyses of tick genomes elucidate their genetic diversity and vector capacities.</title>
        <authorList>
            <person name="Jia N."/>
            <person name="Wang J."/>
            <person name="Shi W."/>
            <person name="Du L."/>
            <person name="Sun Y."/>
            <person name="Zhan W."/>
            <person name="Jiang J."/>
            <person name="Wang Q."/>
            <person name="Zhang B."/>
            <person name="Ji P."/>
            <person name="Sakyi L.B."/>
            <person name="Cui X."/>
            <person name="Yuan T."/>
            <person name="Jiang B."/>
            <person name="Yang W."/>
            <person name="Lam T.T.-Y."/>
            <person name="Chang Q."/>
            <person name="Ding S."/>
            <person name="Wang X."/>
            <person name="Zhu J."/>
            <person name="Ruan X."/>
            <person name="Zhao L."/>
            <person name="Wei J."/>
            <person name="Que T."/>
            <person name="Du C."/>
            <person name="Cheng J."/>
            <person name="Dai P."/>
            <person name="Han X."/>
            <person name="Huang E."/>
            <person name="Gao Y."/>
            <person name="Liu J."/>
            <person name="Shao H."/>
            <person name="Ye R."/>
            <person name="Li L."/>
            <person name="Wei W."/>
            <person name="Wang X."/>
            <person name="Wang C."/>
            <person name="Yang T."/>
            <person name="Huo Q."/>
            <person name="Li W."/>
            <person name="Guo W."/>
            <person name="Chen H."/>
            <person name="Zhou L."/>
            <person name="Ni X."/>
            <person name="Tian J."/>
            <person name="Zhou Y."/>
            <person name="Sheng Y."/>
            <person name="Liu T."/>
            <person name="Pan Y."/>
            <person name="Xia L."/>
            <person name="Li J."/>
            <person name="Zhao F."/>
            <person name="Cao W."/>
        </authorList>
    </citation>
    <scope>NUCLEOTIDE SEQUENCE</scope>
    <source>
        <strain evidence="1">Dsil-2018</strain>
    </source>
</reference>
<dbReference type="EMBL" id="CM023476">
    <property type="protein sequence ID" value="KAH7941366.1"/>
    <property type="molecule type" value="Genomic_DNA"/>
</dbReference>